<name>A0A0G0U134_9BACT</name>
<evidence type="ECO:0000256" key="5">
    <source>
        <dbReference type="SAM" id="Phobius"/>
    </source>
</evidence>
<dbReference type="PANTHER" id="PTHR16950">
    <property type="entry name" value="ZINC TRANSPORTER SLC39A7 HISTIDINE-RICH MEMBRANE PROTEIN KE4"/>
    <property type="match status" value="1"/>
</dbReference>
<dbReference type="GO" id="GO:0016020">
    <property type="term" value="C:membrane"/>
    <property type="evidence" value="ECO:0007669"/>
    <property type="project" value="UniProtKB-SubCell"/>
</dbReference>
<feature type="transmembrane region" description="Helical" evidence="5">
    <location>
        <begin position="35"/>
        <end position="56"/>
    </location>
</feature>
<evidence type="ECO:0000256" key="4">
    <source>
        <dbReference type="ARBA" id="ARBA00023136"/>
    </source>
</evidence>
<sequence length="217" mass="23269">MPTLLSIILASLFISLVSFVGGILLFWGKVGTQKITAYLVSFAAGTMLAVAFLDLLPEALKASTEANIFVPALLGLLTFFFLERFVVWFHHHDSPHDASPTVILILVGDGVHNFIDGVGIAATFLVNPALGFLTTLAIAAHEVPQEIADFSILVHGGLGKVRALVFNFISGLTALLGAVVGFYFLEKLEAMLPLLLAFTAGMFIYIASSDLIPELHK</sequence>
<protein>
    <submittedName>
        <fullName evidence="6">Zinc/iron permease</fullName>
    </submittedName>
</protein>
<keyword evidence="3 5" id="KW-1133">Transmembrane helix</keyword>
<evidence type="ECO:0000313" key="6">
    <source>
        <dbReference type="EMBL" id="KKR82824.1"/>
    </source>
</evidence>
<feature type="transmembrane region" description="Helical" evidence="5">
    <location>
        <begin position="6"/>
        <end position="28"/>
    </location>
</feature>
<evidence type="ECO:0000313" key="7">
    <source>
        <dbReference type="Proteomes" id="UP000034601"/>
    </source>
</evidence>
<keyword evidence="4 5" id="KW-0472">Membrane</keyword>
<organism evidence="6 7">
    <name type="scientific">Candidatus Daviesbacteria bacterium GW2011_GWA2_40_9</name>
    <dbReference type="NCBI Taxonomy" id="1618424"/>
    <lineage>
        <taxon>Bacteria</taxon>
        <taxon>Candidatus Daviesiibacteriota</taxon>
    </lineage>
</organism>
<dbReference type="InterPro" id="IPR003689">
    <property type="entry name" value="ZIP"/>
</dbReference>
<feature type="transmembrane region" description="Helical" evidence="5">
    <location>
        <begin position="164"/>
        <end position="185"/>
    </location>
</feature>
<feature type="transmembrane region" description="Helical" evidence="5">
    <location>
        <begin position="68"/>
        <end position="89"/>
    </location>
</feature>
<comment type="caution">
    <text evidence="6">The sequence shown here is derived from an EMBL/GenBank/DDBJ whole genome shotgun (WGS) entry which is preliminary data.</text>
</comment>
<evidence type="ECO:0000256" key="1">
    <source>
        <dbReference type="ARBA" id="ARBA00004141"/>
    </source>
</evidence>
<gene>
    <name evidence="6" type="ORF">UU29_C0009G0095</name>
</gene>
<feature type="non-terminal residue" evidence="6">
    <location>
        <position position="217"/>
    </location>
</feature>
<reference evidence="6 7" key="1">
    <citation type="journal article" date="2015" name="Nature">
        <title>rRNA introns, odd ribosomes, and small enigmatic genomes across a large radiation of phyla.</title>
        <authorList>
            <person name="Brown C.T."/>
            <person name="Hug L.A."/>
            <person name="Thomas B.C."/>
            <person name="Sharon I."/>
            <person name="Castelle C.J."/>
            <person name="Singh A."/>
            <person name="Wilkins M.J."/>
            <person name="Williams K.H."/>
            <person name="Banfield J.F."/>
        </authorList>
    </citation>
    <scope>NUCLEOTIDE SEQUENCE [LARGE SCALE GENOMIC DNA]</scope>
</reference>
<dbReference type="GO" id="GO:0046873">
    <property type="term" value="F:metal ion transmembrane transporter activity"/>
    <property type="evidence" value="ECO:0007669"/>
    <property type="project" value="InterPro"/>
</dbReference>
<dbReference type="Proteomes" id="UP000034601">
    <property type="component" value="Unassembled WGS sequence"/>
</dbReference>
<evidence type="ECO:0000256" key="3">
    <source>
        <dbReference type="ARBA" id="ARBA00022989"/>
    </source>
</evidence>
<keyword evidence="2 5" id="KW-0812">Transmembrane</keyword>
<proteinExistence type="predicted"/>
<dbReference type="PANTHER" id="PTHR16950:SF16">
    <property type="entry name" value="ZINC TRANSPORTER ZIP13"/>
    <property type="match status" value="1"/>
</dbReference>
<evidence type="ECO:0000256" key="2">
    <source>
        <dbReference type="ARBA" id="ARBA00022692"/>
    </source>
</evidence>
<accession>A0A0G0U134</accession>
<dbReference type="EMBL" id="LCAB01000009">
    <property type="protein sequence ID" value="KKR82824.1"/>
    <property type="molecule type" value="Genomic_DNA"/>
</dbReference>
<dbReference type="AlphaFoldDB" id="A0A0G0U134"/>
<dbReference type="Pfam" id="PF02535">
    <property type="entry name" value="Zip"/>
    <property type="match status" value="1"/>
</dbReference>
<comment type="subcellular location">
    <subcellularLocation>
        <location evidence="1">Membrane</location>
        <topology evidence="1">Multi-pass membrane protein</topology>
    </subcellularLocation>
</comment>
<feature type="transmembrane region" description="Helical" evidence="5">
    <location>
        <begin position="191"/>
        <end position="212"/>
    </location>
</feature>